<reference evidence="1" key="2">
    <citation type="submission" date="2020-09" db="EMBL/GenBank/DDBJ databases">
        <authorList>
            <person name="Sun Q."/>
            <person name="Zhou Y."/>
        </authorList>
    </citation>
    <scope>NUCLEOTIDE SEQUENCE</scope>
    <source>
        <strain evidence="1">CGMCC 1.12195</strain>
    </source>
</reference>
<evidence type="ECO:0000313" key="2">
    <source>
        <dbReference type="Proteomes" id="UP000660862"/>
    </source>
</evidence>
<organism evidence="1 2">
    <name type="scientific">Parapedobacter pyrenivorans</name>
    <dbReference type="NCBI Taxonomy" id="1305674"/>
    <lineage>
        <taxon>Bacteria</taxon>
        <taxon>Pseudomonadati</taxon>
        <taxon>Bacteroidota</taxon>
        <taxon>Sphingobacteriia</taxon>
        <taxon>Sphingobacteriales</taxon>
        <taxon>Sphingobacteriaceae</taxon>
        <taxon>Parapedobacter</taxon>
    </lineage>
</organism>
<evidence type="ECO:0000313" key="1">
    <source>
        <dbReference type="EMBL" id="GGG89816.1"/>
    </source>
</evidence>
<dbReference type="InterPro" id="IPR009061">
    <property type="entry name" value="DNA-bd_dom_put_sf"/>
</dbReference>
<keyword evidence="2" id="KW-1185">Reference proteome</keyword>
<dbReference type="EMBL" id="BMER01000002">
    <property type="protein sequence ID" value="GGG89816.1"/>
    <property type="molecule type" value="Genomic_DNA"/>
</dbReference>
<dbReference type="RefSeq" id="WP_188506395.1">
    <property type="nucleotide sequence ID" value="NZ_BMER01000002.1"/>
</dbReference>
<gene>
    <name evidence="1" type="ORF">GCM10007415_25110</name>
</gene>
<name>A0A917MBM7_9SPHI</name>
<protein>
    <submittedName>
        <fullName evidence="1">Uncharacterized protein</fullName>
    </submittedName>
</protein>
<proteinExistence type="predicted"/>
<comment type="caution">
    <text evidence="1">The sequence shown here is derived from an EMBL/GenBank/DDBJ whole genome shotgun (WGS) entry which is preliminary data.</text>
</comment>
<dbReference type="AlphaFoldDB" id="A0A917MBM7"/>
<dbReference type="Proteomes" id="UP000660862">
    <property type="component" value="Unassembled WGS sequence"/>
</dbReference>
<sequence length="105" mass="12320">MKHGSTPNAGGKVCVCGRIIGILYPELKQIRADQQEILNYILEKQQAEIEYCSAEQAMDRIGISQSTLLRCQRRGEITVAKFIERKKYFRDRDVERLRREYRGRE</sequence>
<dbReference type="SUPFAM" id="SSF46955">
    <property type="entry name" value="Putative DNA-binding domain"/>
    <property type="match status" value="1"/>
</dbReference>
<reference evidence="1" key="1">
    <citation type="journal article" date="2014" name="Int. J. Syst. Evol. Microbiol.">
        <title>Complete genome sequence of Corynebacterium casei LMG S-19264T (=DSM 44701T), isolated from a smear-ripened cheese.</title>
        <authorList>
            <consortium name="US DOE Joint Genome Institute (JGI-PGF)"/>
            <person name="Walter F."/>
            <person name="Albersmeier A."/>
            <person name="Kalinowski J."/>
            <person name="Ruckert C."/>
        </authorList>
    </citation>
    <scope>NUCLEOTIDE SEQUENCE</scope>
    <source>
        <strain evidence="1">CGMCC 1.12195</strain>
    </source>
</reference>
<accession>A0A917MBM7</accession>